<organism evidence="2 3">
    <name type="scientific">Arsukibacterium indicum</name>
    <dbReference type="NCBI Taxonomy" id="2848612"/>
    <lineage>
        <taxon>Bacteria</taxon>
        <taxon>Pseudomonadati</taxon>
        <taxon>Pseudomonadota</taxon>
        <taxon>Gammaproteobacteria</taxon>
        <taxon>Chromatiales</taxon>
        <taxon>Chromatiaceae</taxon>
        <taxon>Arsukibacterium</taxon>
    </lineage>
</organism>
<evidence type="ECO:0000313" key="2">
    <source>
        <dbReference type="EMBL" id="MBV2130517.1"/>
    </source>
</evidence>
<comment type="caution">
    <text evidence="2">The sequence shown here is derived from an EMBL/GenBank/DDBJ whole genome shotgun (WGS) entry which is preliminary data.</text>
</comment>
<feature type="domain" description="Malonyl-CoA:ACP transacylase (MAT)" evidence="1">
    <location>
        <begin position="10"/>
        <end position="340"/>
    </location>
</feature>
<dbReference type="InterPro" id="IPR014043">
    <property type="entry name" value="Acyl_transferase_dom"/>
</dbReference>
<dbReference type="RefSeq" id="WP_217670803.1">
    <property type="nucleotide sequence ID" value="NZ_JAHRID010000008.1"/>
</dbReference>
<dbReference type="InterPro" id="IPR050858">
    <property type="entry name" value="Mal-CoA-ACP_Trans/PKS_FabD"/>
</dbReference>
<proteinExistence type="predicted"/>
<protein>
    <submittedName>
        <fullName evidence="2">Malonyl CoA-ACP transacylase</fullName>
    </submittedName>
</protein>
<dbReference type="EMBL" id="JAHRID010000008">
    <property type="protein sequence ID" value="MBV2130517.1"/>
    <property type="molecule type" value="Genomic_DNA"/>
</dbReference>
<dbReference type="PANTHER" id="PTHR42681:SF6">
    <property type="entry name" value="BLL0263 PROTEIN"/>
    <property type="match status" value="1"/>
</dbReference>
<gene>
    <name evidence="2" type="ORF">KQY15_15590</name>
</gene>
<name>A0ABS6MQG9_9GAMM</name>
<accession>A0ABS6MQG9</accession>
<evidence type="ECO:0000313" key="3">
    <source>
        <dbReference type="Proteomes" id="UP000704611"/>
    </source>
</evidence>
<keyword evidence="3" id="KW-1185">Reference proteome</keyword>
<reference evidence="2 3" key="1">
    <citation type="submission" date="2021-06" db="EMBL/GenBank/DDBJ databases">
        <title>Rheinheimera indica sp. nov., isolated from deep-sea sediment.</title>
        <authorList>
            <person name="Wang Z."/>
            <person name="Zhang X.-Y."/>
        </authorList>
    </citation>
    <scope>NUCLEOTIDE SEQUENCE [LARGE SCALE GENOMIC DNA]</scope>
    <source>
        <strain evidence="2 3">SM2107</strain>
    </source>
</reference>
<dbReference type="Proteomes" id="UP000704611">
    <property type="component" value="Unassembled WGS sequence"/>
</dbReference>
<dbReference type="SMART" id="SM00827">
    <property type="entry name" value="PKS_AT"/>
    <property type="match status" value="1"/>
</dbReference>
<evidence type="ECO:0000259" key="1">
    <source>
        <dbReference type="SMART" id="SM00827"/>
    </source>
</evidence>
<dbReference type="PANTHER" id="PTHR42681">
    <property type="entry name" value="MALONYL-COA-ACYL CARRIER PROTEIN TRANSACYLASE, MITOCHONDRIAL"/>
    <property type="match status" value="1"/>
</dbReference>
<sequence length="345" mass="37347">MSQKKTALVVCPGRGSYNRPELGYISQQLAADAPFRQQLAEFDQLRRELGLATVTELDSAASFSRSLHLKAENAAALIFSAGLADFSQINRDKYDVVAITGNSMGWYTALGCAGVWQGRQSMQLVTSMAQLTAGAAGAQFIYPLVNSDWQIDIDHQARLAEQLYLHQGALFMSIAYGGYAVLAGTQRAVQQAMQALPPCDERFPLLLPGHAAFHSPLMQPAADQAQARFADSLFTTPQFPMIDGRGKQWPAQLAQPAALKAYTLGQQVCDTFYFSRAIQVAVKEFAPEHIILLGPGSGLGGAVAQSLIAINWQGLESKQDFSAAQQAPLPFVLSMGLPEQRQLVI</sequence>